<dbReference type="Pfam" id="PF21056">
    <property type="entry name" value="ZSWIM1-3_RNaseH-like"/>
    <property type="match status" value="1"/>
</dbReference>
<evidence type="ECO:0000256" key="1">
    <source>
        <dbReference type="SAM" id="MobiDB-lite"/>
    </source>
</evidence>
<keyword evidence="5" id="KW-1185">Reference proteome</keyword>
<feature type="compositionally biased region" description="Polar residues" evidence="1">
    <location>
        <begin position="512"/>
        <end position="521"/>
    </location>
</feature>
<dbReference type="PANTHER" id="PTHR31569">
    <property type="entry name" value="SWIM-TYPE DOMAIN-CONTAINING PROTEIN"/>
    <property type="match status" value="1"/>
</dbReference>
<dbReference type="AlphaFoldDB" id="A0A9W6U175"/>
<proteinExistence type="predicted"/>
<reference evidence="4" key="1">
    <citation type="submission" date="2023-04" db="EMBL/GenBank/DDBJ databases">
        <title>Phytophthora fragariaefolia NBRC 109709.</title>
        <authorList>
            <person name="Ichikawa N."/>
            <person name="Sato H."/>
            <person name="Tonouchi N."/>
        </authorList>
    </citation>
    <scope>NUCLEOTIDE SEQUENCE</scope>
    <source>
        <strain evidence="4">NBRC 109709</strain>
    </source>
</reference>
<dbReference type="InterPro" id="IPR052579">
    <property type="entry name" value="Zinc_finger_SWIM"/>
</dbReference>
<accession>A0A9W6U175</accession>
<feature type="domain" description="ZSWIM1/3 RNaseH-like" evidence="3">
    <location>
        <begin position="43"/>
        <end position="114"/>
    </location>
</feature>
<dbReference type="EMBL" id="BSXT01000303">
    <property type="protein sequence ID" value="GMF23941.1"/>
    <property type="molecule type" value="Genomic_DNA"/>
</dbReference>
<sequence>MHRQIYLHNHKTTKTIYESYKRGISLPLTAEVRKDLGYMVEVQTRSLVVTSATGRGIPVVDLLALDQKGGTMERILEFFKRHNPSWTSIETISINKDFVEWRVLERVFSGAKVLLCQFHAISHWWKVCRRQKYNQTMSQRERMEHAFGKLIYWYERIECSMLLAIFCLMLFYNILLLTVLPFLLLCMSFTNSNTERTFNSELVSFTKVCEKECPALLEYFTANWKECDSMWANFIRGNGNSVLGRNTYMCNDYEWTCTCLCYCSLHLPCQYLMYVADRVHQFEYLPESTVPQRWDMVAMSELEKELQDGVGALQTVQESMKEARNSWTHNGLTQNEVFHDESEATQGATETTQSATQPAPQHNYDVEVTENIGRRRRKQLGVIYVKMRRQERANVVVLSSEEKYCYAKAVFEPVMEHLASLATPAFVAALKSWKNIVRSGLKTVEAASTTSPDESEESDDPDTSDTSPVDLIDSMNFTQELEQDKAGSNDTGVDSKQESAADKNEAILAATPTPSKAASGTMSASMSKAPSSASN</sequence>
<keyword evidence="2" id="KW-0812">Transmembrane</keyword>
<feature type="compositionally biased region" description="Acidic residues" evidence="1">
    <location>
        <begin position="453"/>
        <end position="463"/>
    </location>
</feature>
<evidence type="ECO:0000313" key="5">
    <source>
        <dbReference type="Proteomes" id="UP001165121"/>
    </source>
</evidence>
<evidence type="ECO:0000259" key="3">
    <source>
        <dbReference type="Pfam" id="PF21056"/>
    </source>
</evidence>
<protein>
    <submittedName>
        <fullName evidence="4">Unnamed protein product</fullName>
    </submittedName>
</protein>
<evidence type="ECO:0000256" key="2">
    <source>
        <dbReference type="SAM" id="Phobius"/>
    </source>
</evidence>
<keyword evidence="2" id="KW-1133">Transmembrane helix</keyword>
<dbReference type="OrthoDB" id="125104at2759"/>
<feature type="compositionally biased region" description="Low complexity" evidence="1">
    <location>
        <begin position="522"/>
        <end position="535"/>
    </location>
</feature>
<name>A0A9W6U175_9STRA</name>
<organism evidence="4 5">
    <name type="scientific">Phytophthora fragariaefolia</name>
    <dbReference type="NCBI Taxonomy" id="1490495"/>
    <lineage>
        <taxon>Eukaryota</taxon>
        <taxon>Sar</taxon>
        <taxon>Stramenopiles</taxon>
        <taxon>Oomycota</taxon>
        <taxon>Peronosporomycetes</taxon>
        <taxon>Peronosporales</taxon>
        <taxon>Peronosporaceae</taxon>
        <taxon>Phytophthora</taxon>
    </lineage>
</organism>
<gene>
    <name evidence="4" type="ORF">Pfra01_000390800</name>
</gene>
<feature type="compositionally biased region" description="Basic and acidic residues" evidence="1">
    <location>
        <begin position="482"/>
        <end position="505"/>
    </location>
</feature>
<evidence type="ECO:0000313" key="4">
    <source>
        <dbReference type="EMBL" id="GMF23941.1"/>
    </source>
</evidence>
<dbReference type="InterPro" id="IPR048324">
    <property type="entry name" value="ZSWIM1-3_RNaseH-like"/>
</dbReference>
<feature type="region of interest" description="Disordered" evidence="1">
    <location>
        <begin position="443"/>
        <end position="535"/>
    </location>
</feature>
<feature type="transmembrane region" description="Helical" evidence="2">
    <location>
        <begin position="161"/>
        <end position="184"/>
    </location>
</feature>
<dbReference type="PANTHER" id="PTHR31569:SF4">
    <property type="entry name" value="SWIM-TYPE DOMAIN-CONTAINING PROTEIN"/>
    <property type="match status" value="1"/>
</dbReference>
<comment type="caution">
    <text evidence="4">The sequence shown here is derived from an EMBL/GenBank/DDBJ whole genome shotgun (WGS) entry which is preliminary data.</text>
</comment>
<keyword evidence="2" id="KW-0472">Membrane</keyword>
<dbReference type="Proteomes" id="UP001165121">
    <property type="component" value="Unassembled WGS sequence"/>
</dbReference>